<feature type="region of interest" description="Disordered" evidence="1">
    <location>
        <begin position="36"/>
        <end position="78"/>
    </location>
</feature>
<protein>
    <submittedName>
        <fullName evidence="2">Uncharacterized protein</fullName>
    </submittedName>
</protein>
<dbReference type="AlphaFoldDB" id="A0A8J4DU37"/>
<dbReference type="EMBL" id="BOPF01000031">
    <property type="protein sequence ID" value="GIJ49931.1"/>
    <property type="molecule type" value="Genomic_DNA"/>
</dbReference>
<evidence type="ECO:0000313" key="3">
    <source>
        <dbReference type="Proteomes" id="UP000619260"/>
    </source>
</evidence>
<name>A0A8J4DU37_9ACTN</name>
<accession>A0A8J4DU37</accession>
<organism evidence="2 3">
    <name type="scientific">Virgisporangium aliadipatigenens</name>
    <dbReference type="NCBI Taxonomy" id="741659"/>
    <lineage>
        <taxon>Bacteria</taxon>
        <taxon>Bacillati</taxon>
        <taxon>Actinomycetota</taxon>
        <taxon>Actinomycetes</taxon>
        <taxon>Micromonosporales</taxon>
        <taxon>Micromonosporaceae</taxon>
        <taxon>Virgisporangium</taxon>
    </lineage>
</organism>
<dbReference type="Proteomes" id="UP000619260">
    <property type="component" value="Unassembled WGS sequence"/>
</dbReference>
<reference evidence="2" key="1">
    <citation type="submission" date="2021-01" db="EMBL/GenBank/DDBJ databases">
        <title>Whole genome shotgun sequence of Virgisporangium aliadipatigenens NBRC 105644.</title>
        <authorList>
            <person name="Komaki H."/>
            <person name="Tamura T."/>
        </authorList>
    </citation>
    <scope>NUCLEOTIDE SEQUENCE</scope>
    <source>
        <strain evidence="2">NBRC 105644</strain>
    </source>
</reference>
<evidence type="ECO:0000313" key="2">
    <source>
        <dbReference type="EMBL" id="GIJ49931.1"/>
    </source>
</evidence>
<evidence type="ECO:0000256" key="1">
    <source>
        <dbReference type="SAM" id="MobiDB-lite"/>
    </source>
</evidence>
<sequence length="78" mass="7763">MRSNGQLLFADIYQSGPPSGYGSDAIQATAQVGEVFTSGPPGLGPGWFNAPTPEEDATGPTVVARGPSGRVTAGAGQS</sequence>
<proteinExistence type="predicted"/>
<comment type="caution">
    <text evidence="2">The sequence shown here is derived from an EMBL/GenBank/DDBJ whole genome shotgun (WGS) entry which is preliminary data.</text>
</comment>
<gene>
    <name evidence="2" type="ORF">Val02_68170</name>
</gene>
<keyword evidence="3" id="KW-1185">Reference proteome</keyword>